<name>F8KEQ8_LIMR5</name>
<feature type="compositionally biased region" description="Acidic residues" evidence="1">
    <location>
        <begin position="342"/>
        <end position="352"/>
    </location>
</feature>
<gene>
    <name evidence="2" type="ORF">LRATCC53608_1172</name>
</gene>
<reference evidence="2" key="2">
    <citation type="submission" date="2011-05" db="EMBL/GenBank/DDBJ databases">
        <authorList>
            <person name="Davey R."/>
        </authorList>
    </citation>
    <scope>NUCLEOTIDE SEQUENCE</scope>
    <source>
        <strain evidence="2">ATCC 53608</strain>
    </source>
</reference>
<dbReference type="AlphaFoldDB" id="F8KEQ8"/>
<dbReference type="HOGENOM" id="CLU_887921_0_0_9"/>
<organism evidence="2">
    <name type="scientific">Limosilactobacillus reuteri subsp. suis (strain ATCC 53608 / LMG 31752 / 1063)</name>
    <name type="common">Lactobacillus reuteri</name>
    <dbReference type="NCBI Taxonomy" id="927703"/>
    <lineage>
        <taxon>Bacteria</taxon>
        <taxon>Bacillati</taxon>
        <taxon>Bacillota</taxon>
        <taxon>Bacilli</taxon>
        <taxon>Lactobacillales</taxon>
        <taxon>Lactobacillaceae</taxon>
        <taxon>Limosilactobacillus</taxon>
    </lineage>
</organism>
<evidence type="ECO:0000256" key="1">
    <source>
        <dbReference type="SAM" id="MobiDB-lite"/>
    </source>
</evidence>
<evidence type="ECO:0000313" key="2">
    <source>
        <dbReference type="EMBL" id="CCC03925.1"/>
    </source>
</evidence>
<feature type="region of interest" description="Disordered" evidence="1">
    <location>
        <begin position="319"/>
        <end position="352"/>
    </location>
</feature>
<sequence length="352" mass="40192">MDQKESRWTTMSNNRIVTSPSERVQALSDSFKDVLSLGQRYVDLLDQLAQTKDAKNLLSATNKLAKLDLANAFIDFPPHYKAADYYLIFMDRLLKMHGDTAVNVAENELNHEFEATVAAIGSEAVFKFEVDSRGEAAFTEQSQHEPLFYLSLEDKLMQFNNRALVNYFIVYALKQHTDLELRDAVKPLIDFAKYLQKDLDFTIDLGILATANDRRFMLNKPELPLTVIDRLFVATADEDYMLMNLPRNNGAELLLDQGTKLDIAFDPDDYSQEWAFLVKDSDEQISFFDVLLHYDLVREWYLANRSALAVRTDHMEIVDEESQATAEMAEAESPEEASSTESSEDSTSNEEE</sequence>
<accession>F8KEQ8</accession>
<proteinExistence type="predicted"/>
<protein>
    <submittedName>
        <fullName evidence="2">Uncharacterized protein</fullName>
    </submittedName>
</protein>
<dbReference type="EMBL" id="FR854365">
    <property type="protein sequence ID" value="CCC03925.1"/>
    <property type="molecule type" value="Genomic_DNA"/>
</dbReference>
<reference evidence="2" key="1">
    <citation type="journal article" date="2011" name="J. Bacteriol.">
        <title>Genome sequence of the vertebrate gut symbiont Lactobacillus reuteri ATCC 53608.</title>
        <authorList>
            <person name="Heavens D."/>
            <person name="Tailford L.E."/>
            <person name="Crossman L."/>
            <person name="Jeffers F."/>
            <person name="Mackenzie D.A."/>
            <person name="Caccamo M."/>
            <person name="Juge N."/>
        </authorList>
    </citation>
    <scope>NUCLEOTIDE SEQUENCE [LARGE SCALE GENOMIC DNA]</scope>
    <source>
        <strain evidence="2">ATCC 53608</strain>
    </source>
</reference>